<evidence type="ECO:0000256" key="2">
    <source>
        <dbReference type="ARBA" id="ARBA00023163"/>
    </source>
</evidence>
<dbReference type="EMBL" id="JAVLVT010000002">
    <property type="protein sequence ID" value="MDS1269761.1"/>
    <property type="molecule type" value="Genomic_DNA"/>
</dbReference>
<name>A0ABU2H381_9ACTN</name>
<keyword evidence="6" id="KW-1185">Reference proteome</keyword>
<evidence type="ECO:0000313" key="5">
    <source>
        <dbReference type="EMBL" id="MDS1269761.1"/>
    </source>
</evidence>
<keyword evidence="2" id="KW-0804">Transcription</keyword>
<organism evidence="5 6">
    <name type="scientific">Lipingzhangella rawalii</name>
    <dbReference type="NCBI Taxonomy" id="2055835"/>
    <lineage>
        <taxon>Bacteria</taxon>
        <taxon>Bacillati</taxon>
        <taxon>Actinomycetota</taxon>
        <taxon>Actinomycetes</taxon>
        <taxon>Streptosporangiales</taxon>
        <taxon>Nocardiopsidaceae</taxon>
        <taxon>Lipingzhangella</taxon>
    </lineage>
</organism>
<dbReference type="Gene3D" id="1.10.10.1320">
    <property type="entry name" value="Anti-sigma factor, zinc-finger domain"/>
    <property type="match status" value="1"/>
</dbReference>
<sequence length="153" mass="16226">MSHLGERLSALVDGELGPADREEALRHLAVCANCRFEAEMLRQLKRRLHGLHEPEPAGELMGRIAAASETADDSTETSSAAAAPQPDRPSRGFLAALMRRGRNASQEGDSGQVPLGTRPPLGSRPPIGGGLPRLHPHREGNQDDTRGADAASS</sequence>
<dbReference type="Proteomes" id="UP001250214">
    <property type="component" value="Unassembled WGS sequence"/>
</dbReference>
<feature type="compositionally biased region" description="Basic and acidic residues" evidence="3">
    <location>
        <begin position="137"/>
        <end position="147"/>
    </location>
</feature>
<evidence type="ECO:0000313" key="6">
    <source>
        <dbReference type="Proteomes" id="UP001250214"/>
    </source>
</evidence>
<feature type="domain" description="Putative zinc-finger" evidence="4">
    <location>
        <begin position="6"/>
        <end position="35"/>
    </location>
</feature>
<protein>
    <submittedName>
        <fullName evidence="5">Anti-sigma factor</fullName>
    </submittedName>
</protein>
<dbReference type="RefSeq" id="WP_310911303.1">
    <property type="nucleotide sequence ID" value="NZ_JAVLVT010000002.1"/>
</dbReference>
<comment type="caution">
    <text evidence="5">The sequence shown here is derived from an EMBL/GenBank/DDBJ whole genome shotgun (WGS) entry which is preliminary data.</text>
</comment>
<dbReference type="InterPro" id="IPR041916">
    <property type="entry name" value="Anti_sigma_zinc_sf"/>
</dbReference>
<reference evidence="6" key="1">
    <citation type="submission" date="2023-07" db="EMBL/GenBank/DDBJ databases">
        <title>Novel species in the genus Lipingzhangella isolated from Sambhar Salt Lake.</title>
        <authorList>
            <person name="Jiya N."/>
            <person name="Kajale S."/>
            <person name="Sharma A."/>
        </authorList>
    </citation>
    <scope>NUCLEOTIDE SEQUENCE [LARGE SCALE GENOMIC DNA]</scope>
    <source>
        <strain evidence="6">LS1_29</strain>
    </source>
</reference>
<keyword evidence="1" id="KW-0805">Transcription regulation</keyword>
<proteinExistence type="predicted"/>
<dbReference type="Pfam" id="PF13490">
    <property type="entry name" value="zf-HC2"/>
    <property type="match status" value="1"/>
</dbReference>
<evidence type="ECO:0000256" key="1">
    <source>
        <dbReference type="ARBA" id="ARBA00023015"/>
    </source>
</evidence>
<gene>
    <name evidence="5" type="ORF">RIF23_05575</name>
</gene>
<evidence type="ECO:0000256" key="3">
    <source>
        <dbReference type="SAM" id="MobiDB-lite"/>
    </source>
</evidence>
<accession>A0ABU2H381</accession>
<evidence type="ECO:0000259" key="4">
    <source>
        <dbReference type="Pfam" id="PF13490"/>
    </source>
</evidence>
<dbReference type="InterPro" id="IPR027383">
    <property type="entry name" value="Znf_put"/>
</dbReference>
<feature type="region of interest" description="Disordered" evidence="3">
    <location>
        <begin position="52"/>
        <end position="153"/>
    </location>
</feature>